<evidence type="ECO:0000256" key="1">
    <source>
        <dbReference type="SAM" id="SignalP"/>
    </source>
</evidence>
<dbReference type="RefSeq" id="WP_014784766.1">
    <property type="nucleotide sequence ID" value="NC_018014.1"/>
</dbReference>
<dbReference type="Pfam" id="PF01663">
    <property type="entry name" value="Phosphodiest"/>
    <property type="match status" value="1"/>
</dbReference>
<dbReference type="PATRIC" id="fig|926566.3.peg.852"/>
<keyword evidence="3" id="KW-1185">Reference proteome</keyword>
<dbReference type="PANTHER" id="PTHR10151:SF120">
    <property type="entry name" value="BIS(5'-ADENOSYL)-TRIPHOSPHATASE"/>
    <property type="match status" value="1"/>
</dbReference>
<dbReference type="GO" id="GO:0016787">
    <property type="term" value="F:hydrolase activity"/>
    <property type="evidence" value="ECO:0007669"/>
    <property type="project" value="UniProtKB-ARBA"/>
</dbReference>
<proteinExistence type="predicted"/>
<dbReference type="STRING" id="926566.Terro_0870"/>
<evidence type="ECO:0000313" key="3">
    <source>
        <dbReference type="Proteomes" id="UP000006056"/>
    </source>
</evidence>
<dbReference type="Gene3D" id="3.30.1360.180">
    <property type="match status" value="1"/>
</dbReference>
<name>I3ZD79_TERRK</name>
<dbReference type="PANTHER" id="PTHR10151">
    <property type="entry name" value="ECTONUCLEOTIDE PYROPHOSPHATASE/PHOSPHODIESTERASE"/>
    <property type="match status" value="1"/>
</dbReference>
<dbReference type="KEGG" id="trs:Terro_0870"/>
<dbReference type="AlphaFoldDB" id="I3ZD79"/>
<protein>
    <submittedName>
        <fullName evidence="2">Putative AP superfamily protein</fullName>
    </submittedName>
</protein>
<reference evidence="2 3" key="1">
    <citation type="submission" date="2012-06" db="EMBL/GenBank/DDBJ databases">
        <title>Complete genome of Terriglobus roseus DSM 18391.</title>
        <authorList>
            <consortium name="US DOE Joint Genome Institute (JGI-PGF)"/>
            <person name="Lucas S."/>
            <person name="Copeland A."/>
            <person name="Lapidus A."/>
            <person name="Glavina del Rio T."/>
            <person name="Dalin E."/>
            <person name="Tice H."/>
            <person name="Bruce D."/>
            <person name="Goodwin L."/>
            <person name="Pitluck S."/>
            <person name="Peters L."/>
            <person name="Mikhailova N."/>
            <person name="Munk A.C.C."/>
            <person name="Kyrpides N."/>
            <person name="Mavromatis K."/>
            <person name="Ivanova N."/>
            <person name="Brettin T."/>
            <person name="Detter J.C."/>
            <person name="Han C."/>
            <person name="Larimer F."/>
            <person name="Land M."/>
            <person name="Hauser L."/>
            <person name="Markowitz V."/>
            <person name="Cheng J.-F."/>
            <person name="Hugenholtz P."/>
            <person name="Woyke T."/>
            <person name="Wu D."/>
            <person name="Brambilla E."/>
            <person name="Klenk H.-P."/>
            <person name="Eisen J.A."/>
        </authorList>
    </citation>
    <scope>NUCLEOTIDE SEQUENCE [LARGE SCALE GENOMIC DNA]</scope>
    <source>
        <strain evidence="3">DSM 18391 / NRRL B-41598 / KBS 63</strain>
    </source>
</reference>
<organism evidence="2 3">
    <name type="scientific">Terriglobus roseus (strain DSM 18391 / NRRL B-41598 / KBS 63)</name>
    <dbReference type="NCBI Taxonomy" id="926566"/>
    <lineage>
        <taxon>Bacteria</taxon>
        <taxon>Pseudomonadati</taxon>
        <taxon>Acidobacteriota</taxon>
        <taxon>Terriglobia</taxon>
        <taxon>Terriglobales</taxon>
        <taxon>Acidobacteriaceae</taxon>
        <taxon>Terriglobus</taxon>
    </lineage>
</organism>
<keyword evidence="1" id="KW-0732">Signal</keyword>
<dbReference type="HOGENOM" id="CLU_017594_1_1_0"/>
<sequence length="432" mass="48206">MNFVLRVRGFLLSAAVLFSICPRIAFAQHTAYGSVRPRPDMIVDTGGPPNDAHAMKQHYVVLVSLDGFRYSYPKDHGAPYLQAMMKQGATAPDGMIPSYPSLTFPNHWTLVTGLYPEHHGIVRNSFYDPVRKQSYRYTDTASNSDGSWYGGVPLWSLAEQQGMRAATFMWPGSEAEVAGHRPTMYAKFQDYLDGHVGLNQISQWLALPAAERPHLMTLYLSAADHAGHWYGPESEQEHEAVHVVDGLMSELRARLDRSGLPVDLVIVSDHGMVLNDNHWVDLDEHADLSHTVTSEWLMYPDSEAEKEKVYESFKAHPDPRFEVYRQKDVPERLHYSGNPRIGDPVVVANVPIIVHPSATSVARADLSDHGYDVAKVPQMKAFFLAVGPDIRKGVTLPSFENVDVYSFVAKLLDLKTSKTDGELGPLKAALKR</sequence>
<dbReference type="SUPFAM" id="SSF53649">
    <property type="entry name" value="Alkaline phosphatase-like"/>
    <property type="match status" value="1"/>
</dbReference>
<feature type="chain" id="PRO_5003684475" evidence="1">
    <location>
        <begin position="28"/>
        <end position="432"/>
    </location>
</feature>
<dbReference type="CDD" id="cd16018">
    <property type="entry name" value="Enpp"/>
    <property type="match status" value="1"/>
</dbReference>
<dbReference type="EMBL" id="CP003379">
    <property type="protein sequence ID" value="AFL87197.1"/>
    <property type="molecule type" value="Genomic_DNA"/>
</dbReference>
<gene>
    <name evidence="2" type="ordered locus">Terro_0870</name>
</gene>
<feature type="signal peptide" evidence="1">
    <location>
        <begin position="1"/>
        <end position="27"/>
    </location>
</feature>
<accession>I3ZD79</accession>
<dbReference type="Proteomes" id="UP000006056">
    <property type="component" value="Chromosome"/>
</dbReference>
<dbReference type="InterPro" id="IPR002591">
    <property type="entry name" value="Phosphodiest/P_Trfase"/>
</dbReference>
<evidence type="ECO:0000313" key="2">
    <source>
        <dbReference type="EMBL" id="AFL87197.1"/>
    </source>
</evidence>
<dbReference type="OrthoDB" id="9779418at2"/>
<dbReference type="eggNOG" id="COG1524">
    <property type="taxonomic scope" value="Bacteria"/>
</dbReference>
<dbReference type="Gene3D" id="3.40.720.10">
    <property type="entry name" value="Alkaline Phosphatase, subunit A"/>
    <property type="match status" value="1"/>
</dbReference>
<dbReference type="InterPro" id="IPR017850">
    <property type="entry name" value="Alkaline_phosphatase_core_sf"/>
</dbReference>